<dbReference type="SUPFAM" id="SSF55205">
    <property type="entry name" value="EPT/RTPC-like"/>
    <property type="match status" value="1"/>
</dbReference>
<dbReference type="InterPro" id="IPR036968">
    <property type="entry name" value="Enolpyruvate_Tfrase_sf"/>
</dbReference>
<dbReference type="Pfam" id="PF00275">
    <property type="entry name" value="EPSP_synthase"/>
    <property type="match status" value="1"/>
</dbReference>
<feature type="binding site" evidence="13">
    <location>
        <begin position="24"/>
        <end position="25"/>
    </location>
    <ligand>
        <name>phosphoenolpyruvate</name>
        <dbReference type="ChEBI" id="CHEBI:58702"/>
    </ligand>
</feature>
<evidence type="ECO:0000256" key="13">
    <source>
        <dbReference type="HAMAP-Rule" id="MF_00111"/>
    </source>
</evidence>
<evidence type="ECO:0000256" key="1">
    <source>
        <dbReference type="ARBA" id="ARBA00004496"/>
    </source>
</evidence>
<dbReference type="InterPro" id="IPR050068">
    <property type="entry name" value="MurA_subfamily"/>
</dbReference>
<keyword evidence="7 13" id="KW-0573">Peptidoglycan synthesis</keyword>
<evidence type="ECO:0000256" key="3">
    <source>
        <dbReference type="ARBA" id="ARBA00022490"/>
    </source>
</evidence>
<evidence type="ECO:0000259" key="14">
    <source>
        <dbReference type="Pfam" id="PF00275"/>
    </source>
</evidence>
<evidence type="ECO:0000256" key="10">
    <source>
        <dbReference type="ARBA" id="ARBA00037534"/>
    </source>
</evidence>
<comment type="subcellular location">
    <subcellularLocation>
        <location evidence="1 13">Cytoplasm</location>
    </subcellularLocation>
</comment>
<keyword evidence="3 13" id="KW-0963">Cytoplasm</keyword>
<evidence type="ECO:0000256" key="6">
    <source>
        <dbReference type="ARBA" id="ARBA00022960"/>
    </source>
</evidence>
<dbReference type="GO" id="GO:0009252">
    <property type="term" value="P:peptidoglycan biosynthetic process"/>
    <property type="evidence" value="ECO:0007669"/>
    <property type="project" value="UniProtKB-UniRule"/>
</dbReference>
<comment type="pathway">
    <text evidence="2 13">Cell wall biogenesis; peptidoglycan biosynthesis.</text>
</comment>
<comment type="catalytic activity">
    <reaction evidence="12 13">
        <text>phosphoenolpyruvate + UDP-N-acetyl-alpha-D-glucosamine = UDP-N-acetyl-3-O-(1-carboxyvinyl)-alpha-D-glucosamine + phosphate</text>
        <dbReference type="Rhea" id="RHEA:18681"/>
        <dbReference type="ChEBI" id="CHEBI:43474"/>
        <dbReference type="ChEBI" id="CHEBI:57705"/>
        <dbReference type="ChEBI" id="CHEBI:58702"/>
        <dbReference type="ChEBI" id="CHEBI:68483"/>
        <dbReference type="EC" id="2.5.1.7"/>
    </reaction>
</comment>
<organism evidence="15 16">
    <name type="scientific">Actinomadura namibiensis</name>
    <dbReference type="NCBI Taxonomy" id="182080"/>
    <lineage>
        <taxon>Bacteria</taxon>
        <taxon>Bacillati</taxon>
        <taxon>Actinomycetota</taxon>
        <taxon>Actinomycetes</taxon>
        <taxon>Streptosporangiales</taxon>
        <taxon>Thermomonosporaceae</taxon>
        <taxon>Actinomadura</taxon>
    </lineage>
</organism>
<dbReference type="InterPro" id="IPR005750">
    <property type="entry name" value="UDP_GlcNAc_COvinyl_MurA"/>
</dbReference>
<dbReference type="EC" id="2.5.1.7" evidence="13"/>
<keyword evidence="6 13" id="KW-0133">Cell shape</keyword>
<dbReference type="EMBL" id="JACJIA010000015">
    <property type="protein sequence ID" value="MBA8956450.1"/>
    <property type="molecule type" value="Genomic_DNA"/>
</dbReference>
<feature type="binding site" evidence="13">
    <location>
        <position position="306"/>
    </location>
    <ligand>
        <name>UDP-N-acetyl-alpha-D-glucosamine</name>
        <dbReference type="ChEBI" id="CHEBI:57705"/>
    </ligand>
</feature>
<evidence type="ECO:0000256" key="7">
    <source>
        <dbReference type="ARBA" id="ARBA00022984"/>
    </source>
</evidence>
<dbReference type="GO" id="GO:0071555">
    <property type="term" value="P:cell wall organization"/>
    <property type="evidence" value="ECO:0007669"/>
    <property type="project" value="UniProtKB-KW"/>
</dbReference>
<accession>A0A7W3LY28</accession>
<dbReference type="GO" id="GO:0008360">
    <property type="term" value="P:regulation of cell shape"/>
    <property type="evidence" value="ECO:0007669"/>
    <property type="project" value="UniProtKB-KW"/>
</dbReference>
<dbReference type="GO" id="GO:0005737">
    <property type="term" value="C:cytoplasm"/>
    <property type="evidence" value="ECO:0007669"/>
    <property type="project" value="UniProtKB-SubCell"/>
</dbReference>
<evidence type="ECO:0000313" key="15">
    <source>
        <dbReference type="EMBL" id="MBA8956450.1"/>
    </source>
</evidence>
<keyword evidence="9 13" id="KW-0961">Cell wall biogenesis/degradation</keyword>
<dbReference type="NCBIfam" id="NF006873">
    <property type="entry name" value="PRK09369.1"/>
    <property type="match status" value="1"/>
</dbReference>
<evidence type="ECO:0000256" key="11">
    <source>
        <dbReference type="ARBA" id="ARBA00038367"/>
    </source>
</evidence>
<gene>
    <name evidence="13" type="primary">murA</name>
    <name evidence="15" type="ORF">HNR61_008132</name>
</gene>
<dbReference type="UniPathway" id="UPA00219"/>
<dbReference type="Gene3D" id="3.65.10.10">
    <property type="entry name" value="Enolpyruvate transferase domain"/>
    <property type="match status" value="2"/>
</dbReference>
<dbReference type="GO" id="GO:0051301">
    <property type="term" value="P:cell division"/>
    <property type="evidence" value="ECO:0007669"/>
    <property type="project" value="UniProtKB-KW"/>
</dbReference>
<keyword evidence="4 13" id="KW-0132">Cell division</keyword>
<comment type="caution">
    <text evidence="13">Lacks conserved residue(s) required for the propagation of feature annotation.</text>
</comment>
<comment type="caution">
    <text evidence="15">The sequence shown here is derived from an EMBL/GenBank/DDBJ whole genome shotgun (WGS) entry which is preliminary data.</text>
</comment>
<dbReference type="AlphaFoldDB" id="A0A7W3LY28"/>
<name>A0A7W3LY28_ACTNM</name>
<dbReference type="PANTHER" id="PTHR43783:SF1">
    <property type="entry name" value="UDP-N-ACETYLGLUCOSAMINE 1-CARBOXYVINYLTRANSFERASE"/>
    <property type="match status" value="1"/>
</dbReference>
<evidence type="ECO:0000256" key="9">
    <source>
        <dbReference type="ARBA" id="ARBA00023316"/>
    </source>
</evidence>
<protein>
    <recommendedName>
        <fullName evidence="13">UDP-N-acetylglucosamine 1-carboxyvinyltransferase</fullName>
        <ecNumber evidence="13">2.5.1.7</ecNumber>
    </recommendedName>
    <alternativeName>
        <fullName evidence="13">Enoylpyruvate transferase</fullName>
    </alternativeName>
    <alternativeName>
        <fullName evidence="13">UDP-N-acetylglucosamine enolpyruvyl transferase</fullName>
        <shortName evidence="13">EPT</shortName>
    </alternativeName>
</protein>
<evidence type="ECO:0000256" key="5">
    <source>
        <dbReference type="ARBA" id="ARBA00022679"/>
    </source>
</evidence>
<evidence type="ECO:0000256" key="2">
    <source>
        <dbReference type="ARBA" id="ARBA00004752"/>
    </source>
</evidence>
<dbReference type="CDD" id="cd01555">
    <property type="entry name" value="UdpNAET"/>
    <property type="match status" value="1"/>
</dbReference>
<evidence type="ECO:0000256" key="8">
    <source>
        <dbReference type="ARBA" id="ARBA00023306"/>
    </source>
</evidence>
<dbReference type="NCBIfam" id="TIGR01072">
    <property type="entry name" value="murA"/>
    <property type="match status" value="1"/>
</dbReference>
<evidence type="ECO:0000256" key="12">
    <source>
        <dbReference type="ARBA" id="ARBA00047527"/>
    </source>
</evidence>
<evidence type="ECO:0000313" key="16">
    <source>
        <dbReference type="Proteomes" id="UP000572680"/>
    </source>
</evidence>
<keyword evidence="5 13" id="KW-0808">Transferase</keyword>
<comment type="function">
    <text evidence="10 13">Cell wall formation. Adds enolpyruvyl to UDP-N-acetylglucosamine.</text>
</comment>
<dbReference type="InterPro" id="IPR013792">
    <property type="entry name" value="RNA3'P_cycl/enolpyr_Trfase_a/b"/>
</dbReference>
<evidence type="ECO:0000256" key="4">
    <source>
        <dbReference type="ARBA" id="ARBA00022618"/>
    </source>
</evidence>
<dbReference type="HAMAP" id="MF_00111">
    <property type="entry name" value="MurA"/>
    <property type="match status" value="1"/>
</dbReference>
<dbReference type="PANTHER" id="PTHR43783">
    <property type="entry name" value="UDP-N-ACETYLGLUCOSAMINE 1-CARBOXYVINYLTRANSFERASE"/>
    <property type="match status" value="1"/>
</dbReference>
<dbReference type="Proteomes" id="UP000572680">
    <property type="component" value="Unassembled WGS sequence"/>
</dbReference>
<dbReference type="RefSeq" id="WP_182848356.1">
    <property type="nucleotide sequence ID" value="NZ_BAAALP010000113.1"/>
</dbReference>
<dbReference type="GO" id="GO:0008760">
    <property type="term" value="F:UDP-N-acetylglucosamine 1-carboxyvinyltransferase activity"/>
    <property type="evidence" value="ECO:0007669"/>
    <property type="project" value="UniProtKB-UniRule"/>
</dbReference>
<feature type="active site" description="Proton donor" evidence="13">
    <location>
        <position position="118"/>
    </location>
</feature>
<feature type="binding site" evidence="13">
    <location>
        <position position="328"/>
    </location>
    <ligand>
        <name>UDP-N-acetyl-alpha-D-glucosamine</name>
        <dbReference type="ChEBI" id="CHEBI:57705"/>
    </ligand>
</feature>
<feature type="binding site" evidence="13">
    <location>
        <position position="94"/>
    </location>
    <ligand>
        <name>UDP-N-acetyl-alpha-D-glucosamine</name>
        <dbReference type="ChEBI" id="CHEBI:57705"/>
    </ligand>
</feature>
<keyword evidence="8 13" id="KW-0131">Cell cycle</keyword>
<proteinExistence type="inferred from homology"/>
<dbReference type="GO" id="GO:0019277">
    <property type="term" value="P:UDP-N-acetylgalactosamine biosynthetic process"/>
    <property type="evidence" value="ECO:0007669"/>
    <property type="project" value="InterPro"/>
</dbReference>
<sequence>MTEKLWEIEPSGPLRGDVTVRGAKNAVSKHMVAAMLGDAPSTIRNAPDVGEVGITAAMIEHVGMTVERSGGEITIVPGPVTDPSVDKAFTGLNRIPILMLGPLLHRAGEAFVPLVGGDPIGRRPVDFHVEALRSFGAEVIIAEDGIHARAERLVGTRIELPYPSVGATETVLLAAVLAQGKTVIRNAATEPEIIELALFLQRMGARISFSPDRRIVVEGVERLGGAPTRLGGDRIEAFSYLVAGLVTGGEVRVHGCPQDRLVTPITTLARMGARFEITDDWIMASAPHGLRPAAVQTDTHPGFATDWQTPLMVLFTQADGMSVLHETVYENRLAYVPALKGMGAEIEVYDTCLGGPACRYHDTGARHSAVVRGVTKLRGGDVTMPDIRAGFSAVLAAAVAEGPSTLRGVHHIERGYHRPVEQFRALGLNLRSVEL</sequence>
<feature type="domain" description="Enolpyruvate transferase" evidence="14">
    <location>
        <begin position="9"/>
        <end position="418"/>
    </location>
</feature>
<keyword evidence="16" id="KW-1185">Reference proteome</keyword>
<comment type="similarity">
    <text evidence="11 13">Belongs to the EPSP synthase family. MurA subfamily.</text>
</comment>
<dbReference type="InterPro" id="IPR001986">
    <property type="entry name" value="Enolpyruvate_Tfrase_dom"/>
</dbReference>
<reference evidence="15 16" key="1">
    <citation type="submission" date="2020-08" db="EMBL/GenBank/DDBJ databases">
        <title>Genomic Encyclopedia of Type Strains, Phase IV (KMG-IV): sequencing the most valuable type-strain genomes for metagenomic binning, comparative biology and taxonomic classification.</title>
        <authorList>
            <person name="Goeker M."/>
        </authorList>
    </citation>
    <scope>NUCLEOTIDE SEQUENCE [LARGE SCALE GENOMIC DNA]</scope>
    <source>
        <strain evidence="15 16">DSM 44197</strain>
    </source>
</reference>